<dbReference type="RefSeq" id="WP_148596931.1">
    <property type="nucleotide sequence ID" value="NZ_CP042997.1"/>
</dbReference>
<accession>A0A5B9WAT8</accession>
<evidence type="ECO:0000313" key="4">
    <source>
        <dbReference type="Proteomes" id="UP000324233"/>
    </source>
</evidence>
<dbReference type="Pfam" id="PF19124">
    <property type="entry name" value="DUF5808"/>
    <property type="match status" value="1"/>
</dbReference>
<feature type="domain" description="DUF5808" evidence="2">
    <location>
        <begin position="24"/>
        <end position="49"/>
    </location>
</feature>
<keyword evidence="4" id="KW-1185">Reference proteome</keyword>
<dbReference type="EMBL" id="CP042997">
    <property type="protein sequence ID" value="QEH37359.1"/>
    <property type="molecule type" value="Genomic_DNA"/>
</dbReference>
<dbReference type="OrthoDB" id="290642at2"/>
<sequence length="109" mass="11920">MTAKEIEACWADPRNRRWGLYRCPADPRVIVPKQVRWMGWTLNFARPSAIPVMLLLLAVLTAPVTIVSASGADRGVMLLTAAGSGIVLCLVCAYLSSTARYDIRDPTDS</sequence>
<evidence type="ECO:0000313" key="3">
    <source>
        <dbReference type="EMBL" id="QEH37359.1"/>
    </source>
</evidence>
<evidence type="ECO:0000259" key="2">
    <source>
        <dbReference type="Pfam" id="PF19124"/>
    </source>
</evidence>
<dbReference type="KEGG" id="agv:OJF2_59490"/>
<reference evidence="3 4" key="1">
    <citation type="submission" date="2019-08" db="EMBL/GenBank/DDBJ databases">
        <title>Deep-cultivation of Planctomycetes and their phenomic and genomic characterization uncovers novel biology.</title>
        <authorList>
            <person name="Wiegand S."/>
            <person name="Jogler M."/>
            <person name="Boedeker C."/>
            <person name="Pinto D."/>
            <person name="Vollmers J."/>
            <person name="Rivas-Marin E."/>
            <person name="Kohn T."/>
            <person name="Peeters S.H."/>
            <person name="Heuer A."/>
            <person name="Rast P."/>
            <person name="Oberbeckmann S."/>
            <person name="Bunk B."/>
            <person name="Jeske O."/>
            <person name="Meyerdierks A."/>
            <person name="Storesund J.E."/>
            <person name="Kallscheuer N."/>
            <person name="Luecker S."/>
            <person name="Lage O.M."/>
            <person name="Pohl T."/>
            <person name="Merkel B.J."/>
            <person name="Hornburger P."/>
            <person name="Mueller R.-W."/>
            <person name="Bruemmer F."/>
            <person name="Labrenz M."/>
            <person name="Spormann A.M."/>
            <person name="Op den Camp H."/>
            <person name="Overmann J."/>
            <person name="Amann R."/>
            <person name="Jetten M.S.M."/>
            <person name="Mascher T."/>
            <person name="Medema M.H."/>
            <person name="Devos D.P."/>
            <person name="Kaster A.-K."/>
            <person name="Ovreas L."/>
            <person name="Rohde M."/>
            <person name="Galperin M.Y."/>
            <person name="Jogler C."/>
        </authorList>
    </citation>
    <scope>NUCLEOTIDE SEQUENCE [LARGE SCALE GENOMIC DNA]</scope>
    <source>
        <strain evidence="3 4">OJF2</strain>
    </source>
</reference>
<keyword evidence="1" id="KW-0472">Membrane</keyword>
<dbReference type="Proteomes" id="UP000324233">
    <property type="component" value="Chromosome"/>
</dbReference>
<feature type="transmembrane region" description="Helical" evidence="1">
    <location>
        <begin position="76"/>
        <end position="96"/>
    </location>
</feature>
<gene>
    <name evidence="3" type="ORF">OJF2_59490</name>
</gene>
<keyword evidence="1" id="KW-1133">Transmembrane helix</keyword>
<dbReference type="InterPro" id="IPR043831">
    <property type="entry name" value="DUF5808"/>
</dbReference>
<proteinExistence type="predicted"/>
<protein>
    <recommendedName>
        <fullName evidence="2">DUF5808 domain-containing protein</fullName>
    </recommendedName>
</protein>
<name>A0A5B9WAT8_9BACT</name>
<organism evidence="3 4">
    <name type="scientific">Aquisphaera giovannonii</name>
    <dbReference type="NCBI Taxonomy" id="406548"/>
    <lineage>
        <taxon>Bacteria</taxon>
        <taxon>Pseudomonadati</taxon>
        <taxon>Planctomycetota</taxon>
        <taxon>Planctomycetia</taxon>
        <taxon>Isosphaerales</taxon>
        <taxon>Isosphaeraceae</taxon>
        <taxon>Aquisphaera</taxon>
    </lineage>
</organism>
<dbReference type="AlphaFoldDB" id="A0A5B9WAT8"/>
<keyword evidence="1" id="KW-0812">Transmembrane</keyword>
<feature type="transmembrane region" description="Helical" evidence="1">
    <location>
        <begin position="48"/>
        <end position="69"/>
    </location>
</feature>
<evidence type="ECO:0000256" key="1">
    <source>
        <dbReference type="SAM" id="Phobius"/>
    </source>
</evidence>